<sequence length="39" mass="4787">MPLWLEWLDNHWLPVLLTLGVIIAIVYVFNNRKQLFYKE</sequence>
<reference evidence="2 3" key="1">
    <citation type="submission" date="2023-07" db="EMBL/GenBank/DDBJ databases">
        <title>Sorghum-associated microbial communities from plants grown in Nebraska, USA.</title>
        <authorList>
            <person name="Schachtman D."/>
        </authorList>
    </citation>
    <scope>NUCLEOTIDE SEQUENCE [LARGE SCALE GENOMIC DNA]</scope>
    <source>
        <strain evidence="2 3">CC482</strain>
    </source>
</reference>
<keyword evidence="1" id="KW-0812">Transmembrane</keyword>
<evidence type="ECO:0000313" key="2">
    <source>
        <dbReference type="EMBL" id="MDQ0114974.1"/>
    </source>
</evidence>
<gene>
    <name evidence="2" type="ORF">J2T15_004431</name>
</gene>
<protein>
    <submittedName>
        <fullName evidence="2">Uncharacterized protein</fullName>
    </submittedName>
</protein>
<keyword evidence="3" id="KW-1185">Reference proteome</keyword>
<keyword evidence="1" id="KW-0472">Membrane</keyword>
<dbReference type="EMBL" id="JAUSSU010000009">
    <property type="protein sequence ID" value="MDQ0114974.1"/>
    <property type="molecule type" value="Genomic_DNA"/>
</dbReference>
<feature type="transmembrane region" description="Helical" evidence="1">
    <location>
        <begin position="12"/>
        <end position="29"/>
    </location>
</feature>
<evidence type="ECO:0000313" key="3">
    <source>
        <dbReference type="Proteomes" id="UP001229346"/>
    </source>
</evidence>
<evidence type="ECO:0000256" key="1">
    <source>
        <dbReference type="SAM" id="Phobius"/>
    </source>
</evidence>
<dbReference type="Proteomes" id="UP001229346">
    <property type="component" value="Unassembled WGS sequence"/>
</dbReference>
<accession>A0ABT9U947</accession>
<proteinExistence type="predicted"/>
<name>A0ABT9U947_PAEHA</name>
<organism evidence="2 3">
    <name type="scientific">Paenibacillus harenae</name>
    <dbReference type="NCBI Taxonomy" id="306543"/>
    <lineage>
        <taxon>Bacteria</taxon>
        <taxon>Bacillati</taxon>
        <taxon>Bacillota</taxon>
        <taxon>Bacilli</taxon>
        <taxon>Bacillales</taxon>
        <taxon>Paenibacillaceae</taxon>
        <taxon>Paenibacillus</taxon>
    </lineage>
</organism>
<comment type="caution">
    <text evidence="2">The sequence shown here is derived from an EMBL/GenBank/DDBJ whole genome shotgun (WGS) entry which is preliminary data.</text>
</comment>
<keyword evidence="1" id="KW-1133">Transmembrane helix</keyword>